<dbReference type="PROSITE" id="PS00018">
    <property type="entry name" value="EF_HAND_1"/>
    <property type="match status" value="1"/>
</dbReference>
<organism evidence="3 4">
    <name type="scientific">Pseudomonas syringae pv. primulae</name>
    <dbReference type="NCBI Taxonomy" id="251707"/>
    <lineage>
        <taxon>Bacteria</taxon>
        <taxon>Pseudomonadati</taxon>
        <taxon>Pseudomonadota</taxon>
        <taxon>Gammaproteobacteria</taxon>
        <taxon>Pseudomonadales</taxon>
        <taxon>Pseudomonadaceae</taxon>
        <taxon>Pseudomonas</taxon>
    </lineage>
</organism>
<gene>
    <name evidence="3" type="ORF">ALO52_04931</name>
</gene>
<dbReference type="Proteomes" id="UP000050562">
    <property type="component" value="Unassembled WGS sequence"/>
</dbReference>
<feature type="domain" description="EF-hand" evidence="2">
    <location>
        <begin position="715"/>
        <end position="750"/>
    </location>
</feature>
<dbReference type="EMBL" id="LJRC01000119">
    <property type="protein sequence ID" value="KPY37273.1"/>
    <property type="molecule type" value="Genomic_DNA"/>
</dbReference>
<proteinExistence type="predicted"/>
<evidence type="ECO:0000256" key="1">
    <source>
        <dbReference type="SAM" id="MobiDB-lite"/>
    </source>
</evidence>
<dbReference type="InterPro" id="IPR002048">
    <property type="entry name" value="EF_hand_dom"/>
</dbReference>
<evidence type="ECO:0000313" key="4">
    <source>
        <dbReference type="Proteomes" id="UP000050562"/>
    </source>
</evidence>
<evidence type="ECO:0000259" key="2">
    <source>
        <dbReference type="PROSITE" id="PS50222"/>
    </source>
</evidence>
<dbReference type="InterPro" id="IPR023346">
    <property type="entry name" value="Lysozyme-like_dom_sf"/>
</dbReference>
<dbReference type="PROSITE" id="PS50222">
    <property type="entry name" value="EF_HAND_2"/>
    <property type="match status" value="1"/>
</dbReference>
<dbReference type="SUPFAM" id="SSF53955">
    <property type="entry name" value="Lysozyme-like"/>
    <property type="match status" value="1"/>
</dbReference>
<protein>
    <submittedName>
        <fullName evidence="3">EF hand domain protein</fullName>
    </submittedName>
</protein>
<name>A0A0Q0ATS8_9PSED</name>
<dbReference type="GO" id="GO:0005509">
    <property type="term" value="F:calcium ion binding"/>
    <property type="evidence" value="ECO:0007669"/>
    <property type="project" value="InterPro"/>
</dbReference>
<dbReference type="AlphaFoldDB" id="A0A0Q0ATS8"/>
<sequence>MLRGGRERRARSSVLKRGTASQERYHRGYQHSLFQSRTLLMSTGLLEQRANYPHTGYEYGYGSVGNTDADGDGRKEIDCSHLLTKMLTGAGYTIPYKTTRELASDTTHYDFIALNDVQEGDIALWTTKGHTGVVEKMDATRTKGEFFGSQTSTGPKSAKFGAGAYWPMPDKYLRPKAQYRSGAQPAPAPAQAPAPAGPAPLMSFQYPFRKADGKQFTDAEEVYKALEGETSGHYLLGSNKFWHGGIHISDKSAPQCVLNEPVRCMADGEVVAYRLNEDYLESTFGDNEKKLKYSNSFCLVRHEYKSQPNPETGPNKDKQNKLTFYSLYMHLLPYKRYPLAPDETPTPKVTMTVGDFKAYDTAPAPGVASESCGKLAKGTKLEILETALNGDVTYAKGKILSGGVNQGSVKKRSEGAEVWFAYLKNGEPYKNSKPTQIWVADKIPERVRPNYWQGKVKAQILKKLDMYGDPAVAENGKPVGASLALSQLNPGGVIEFDSKEVLNLNVGGVTRRMAKCTNVSAVLAGAGTIPPSFWVCVENAADYHMLDWTSLIPGSFDSVQAASTGIKAGDPIGYLGQTENLTGEDGGVSSKYQVHVEIFTAEAEVKDFLKNTAGLKKGKQYVHLPVGTALKKKAPATETTTVQKQHAVDLSKAPVIKEGTEDWYEVSVTEDGQSITGSVKKAGAVIITQHDWEKLGFQIVEENNATADGFLDPEDMPPFFKDLFAKVDTNHDGNVSPGELAEALKNTDTRDQWAKLIAHHPTEWKYKADAAKWSKLDKLLETSPKTLKHEKERISKYVFWEELTGKASVSADVVWHFHPVEFLRNIRAKAGFVFTLEMMQKIYPAVNASRQSELQEIADELNAHIDFFQLDTPLRRSHFFAQVMQETGASLSVEEGFVWKASALIGSFSYFRNNPAAARAHGYHTIKPIKADGTRVNQADYEAVANGAYGGRAELGNGDYASGDGWKYRGRGLKQLTGRANYRTFTTWYKANASEWPSEDHDFEETPDLLIQMKYAVRSAAYFWVGNRLHLRADAGATDATVESITDIVNKNTNSRKARVDNFKLIWSEGYFK</sequence>
<dbReference type="Gene3D" id="3.90.1720.10">
    <property type="entry name" value="endopeptidase domain like (from Nostoc punctiforme)"/>
    <property type="match status" value="1"/>
</dbReference>
<accession>A0A0Q0ATS8</accession>
<dbReference type="SMART" id="SM00054">
    <property type="entry name" value="EFh"/>
    <property type="match status" value="1"/>
</dbReference>
<feature type="region of interest" description="Disordered" evidence="1">
    <location>
        <begin position="1"/>
        <end position="27"/>
    </location>
</feature>
<dbReference type="PATRIC" id="fig|251707.3.peg.4312"/>
<evidence type="ECO:0000313" key="3">
    <source>
        <dbReference type="EMBL" id="KPY37273.1"/>
    </source>
</evidence>
<dbReference type="InterPro" id="IPR018247">
    <property type="entry name" value="EF_Hand_1_Ca_BS"/>
</dbReference>
<comment type="caution">
    <text evidence="3">The sequence shown here is derived from an EMBL/GenBank/DDBJ whole genome shotgun (WGS) entry which is preliminary data.</text>
</comment>
<reference evidence="3 4" key="1">
    <citation type="submission" date="2015-09" db="EMBL/GenBank/DDBJ databases">
        <title>Genome announcement of multiple Pseudomonas syringae strains.</title>
        <authorList>
            <person name="Thakur S."/>
            <person name="Wang P.W."/>
            <person name="Gong Y."/>
            <person name="Weir B.S."/>
            <person name="Guttman D.S."/>
        </authorList>
    </citation>
    <scope>NUCLEOTIDE SEQUENCE [LARGE SCALE GENOMIC DNA]</scope>
    <source>
        <strain evidence="3 4">ICMP3956</strain>
    </source>
</reference>
<dbReference type="Gene3D" id="1.10.530.10">
    <property type="match status" value="1"/>
</dbReference>